<feature type="region of interest" description="Disordered" evidence="12">
    <location>
        <begin position="24"/>
        <end position="46"/>
    </location>
</feature>
<dbReference type="GO" id="GO:0006508">
    <property type="term" value="P:proteolysis"/>
    <property type="evidence" value="ECO:0007669"/>
    <property type="project" value="UniProtKB-KW"/>
</dbReference>
<evidence type="ECO:0000313" key="15">
    <source>
        <dbReference type="EMBL" id="GGK81418.1"/>
    </source>
</evidence>
<dbReference type="GO" id="GO:0004222">
    <property type="term" value="F:metalloendopeptidase activity"/>
    <property type="evidence" value="ECO:0007669"/>
    <property type="project" value="InterPro"/>
</dbReference>
<keyword evidence="7 13" id="KW-0732">Signal</keyword>
<feature type="region of interest" description="Disordered" evidence="12">
    <location>
        <begin position="677"/>
        <end position="698"/>
    </location>
</feature>
<dbReference type="Pfam" id="PF00754">
    <property type="entry name" value="F5_F8_type_C"/>
    <property type="match status" value="1"/>
</dbReference>
<dbReference type="AlphaFoldDB" id="A0A8J3BXQ9"/>
<name>A0A8J3BXQ9_9ACTN</name>
<dbReference type="Gene3D" id="2.60.120.260">
    <property type="entry name" value="Galactose-binding domain-like"/>
    <property type="match status" value="1"/>
</dbReference>
<dbReference type="Gene3D" id="1.10.390.10">
    <property type="entry name" value="Neutral Protease Domain 2"/>
    <property type="match status" value="1"/>
</dbReference>
<evidence type="ECO:0000256" key="12">
    <source>
        <dbReference type="SAM" id="MobiDB-lite"/>
    </source>
</evidence>
<evidence type="ECO:0000313" key="16">
    <source>
        <dbReference type="Proteomes" id="UP000656042"/>
    </source>
</evidence>
<comment type="subcellular location">
    <subcellularLocation>
        <location evidence="2">Secreted</location>
    </subcellularLocation>
</comment>
<dbReference type="SUPFAM" id="SSF49464">
    <property type="entry name" value="Carboxypeptidase regulatory domain-like"/>
    <property type="match status" value="1"/>
</dbReference>
<accession>A0A8J3BXQ9</accession>
<dbReference type="SUPFAM" id="SSF55486">
    <property type="entry name" value="Metalloproteases ('zincins'), catalytic domain"/>
    <property type="match status" value="1"/>
</dbReference>
<sequence length="942" mass="99959">MTSVPTRRSVAAIAAAVLGVGAVPASASAAPDPGPDTVRARHHDDRRANFDARTPDARTLATLRTARRPADVTKLRSGLGTQGLVDIDPVTGTARRVARLDGFLTAPSSRPATKIATGYLAAHPEAFGLDTAEIGDLRLRKDYTDVDGTHHLSFQQMVGEVPVFGNGVKADIAKDGRLIQVTGSPAASLPSSLSDATMTAAQARAAAAKDVGVSPQAGARPDDPAELVAFAAGGSARPAWQTLSTKEGYLHVIDAATGRVLYRQDLLLNDNAPAAVVWQNYPGARFGGVQQHRSLKKWIAPDATELTGDSAHVFLDVNDDDKANAGEEVAPNKPGDWRFPFTDFTSQVGAPCAADKKCSWDPHVAYSWKDNARQNAAQLFYYVSSFHDHLESAPIGFTREAGNYETADGDPIEVNAIDGADTADGFPDAGHTDNANMLPTPDGVPGRMQMYLFSDPSWPDDPFLAANSGDEADVVYHEYTHGMSNRLVVDASGNSTLTGFQGYAMGEAWSDWYAFDHLAALGFQTDTAKPGEVLVGRYVSDDQNLIRTQPLDCTVGADAEVCPGTSGAGSGGYTYGDFGKIIGFPESHADGEIWGETLWDLRSMLGSKISESLITRAMELSPANPSYLDMRNSILMADRVTRDGRDQHKIWKVFAGRGMGWFAADLGGDDTTPIEDFSMPPNRDASRTSVSGTITDADSGAPVAGATVTFAGHNSGFADSYQAVSDADGRYTIANVLPGGTYPEVSASGAGYEPVMRDLRVHQGANKVNWVLRRDWAATSGGSQVTDSNGADYSFIGCGPDAAVDASQQTGWSTDATYADDGSIDPRYMMVRLPDAVDVSAVEINPTGNCGDDASSSTGDYRVETSADGQDWTVAAQGHFGVQNRDKMNAVPLAPDSTPGVRYVRYTMLGTQVAEEGVTCPDLYTGCFYVDTVEVGVFGIAR</sequence>
<feature type="chain" id="PRO_5035266772" description="F5/8 type C domain-containing protein" evidence="13">
    <location>
        <begin position="30"/>
        <end position="942"/>
    </location>
</feature>
<evidence type="ECO:0000256" key="5">
    <source>
        <dbReference type="ARBA" id="ARBA00022670"/>
    </source>
</evidence>
<evidence type="ECO:0000256" key="1">
    <source>
        <dbReference type="ARBA" id="ARBA00001947"/>
    </source>
</evidence>
<feature type="signal peptide" evidence="13">
    <location>
        <begin position="1"/>
        <end position="29"/>
    </location>
</feature>
<dbReference type="Gene3D" id="3.10.170.10">
    <property type="match status" value="1"/>
</dbReference>
<keyword evidence="16" id="KW-1185">Reference proteome</keyword>
<dbReference type="PRINTS" id="PR00999">
    <property type="entry name" value="FUNGALYSIN"/>
</dbReference>
<keyword evidence="9" id="KW-0862">Zinc</keyword>
<dbReference type="Pfam" id="PF07504">
    <property type="entry name" value="FTP"/>
    <property type="match status" value="1"/>
</dbReference>
<dbReference type="SUPFAM" id="SSF49785">
    <property type="entry name" value="Galactose-binding domain-like"/>
    <property type="match status" value="1"/>
</dbReference>
<evidence type="ECO:0000256" key="2">
    <source>
        <dbReference type="ARBA" id="ARBA00004613"/>
    </source>
</evidence>
<reference evidence="15" key="2">
    <citation type="submission" date="2020-09" db="EMBL/GenBank/DDBJ databases">
        <authorList>
            <person name="Sun Q."/>
            <person name="Zhou Y."/>
        </authorList>
    </citation>
    <scope>NUCLEOTIDE SEQUENCE</scope>
    <source>
        <strain evidence="15">CGMCC 4.7299</strain>
    </source>
</reference>
<dbReference type="InterPro" id="IPR001842">
    <property type="entry name" value="Peptidase_M36"/>
</dbReference>
<evidence type="ECO:0000256" key="6">
    <source>
        <dbReference type="ARBA" id="ARBA00022723"/>
    </source>
</evidence>
<evidence type="ECO:0000259" key="14">
    <source>
        <dbReference type="PROSITE" id="PS50022"/>
    </source>
</evidence>
<evidence type="ECO:0000256" key="11">
    <source>
        <dbReference type="ARBA" id="ARBA00023145"/>
    </source>
</evidence>
<dbReference type="PANTHER" id="PTHR33478:SF1">
    <property type="entry name" value="EXTRACELLULAR METALLOPROTEINASE MEP"/>
    <property type="match status" value="1"/>
</dbReference>
<keyword evidence="8" id="KW-0378">Hydrolase</keyword>
<comment type="cofactor">
    <cofactor evidence="1">
        <name>Zn(2+)</name>
        <dbReference type="ChEBI" id="CHEBI:29105"/>
    </cofactor>
</comment>
<dbReference type="InterPro" id="IPR027268">
    <property type="entry name" value="Peptidase_M4/M1_CTD_sf"/>
</dbReference>
<dbReference type="InterPro" id="IPR050371">
    <property type="entry name" value="Fungal_virulence_M36"/>
</dbReference>
<dbReference type="GO" id="GO:0005615">
    <property type="term" value="C:extracellular space"/>
    <property type="evidence" value="ECO:0007669"/>
    <property type="project" value="InterPro"/>
</dbReference>
<comment type="caution">
    <text evidence="15">The sequence shown here is derived from an EMBL/GenBank/DDBJ whole genome shotgun (WGS) entry which is preliminary data.</text>
</comment>
<dbReference type="Pfam" id="PF13620">
    <property type="entry name" value="CarboxypepD_reg"/>
    <property type="match status" value="1"/>
</dbReference>
<proteinExistence type="inferred from homology"/>
<dbReference type="Pfam" id="PF02128">
    <property type="entry name" value="Peptidase_M36"/>
    <property type="match status" value="1"/>
</dbReference>
<feature type="domain" description="F5/8 type C" evidence="14">
    <location>
        <begin position="765"/>
        <end position="906"/>
    </location>
</feature>
<dbReference type="InterPro" id="IPR006311">
    <property type="entry name" value="TAT_signal"/>
</dbReference>
<dbReference type="InterPro" id="IPR011096">
    <property type="entry name" value="FTP_domain"/>
</dbReference>
<keyword evidence="11" id="KW-0865">Zymogen</keyword>
<comment type="similarity">
    <text evidence="3">Belongs to the peptidase M36 family.</text>
</comment>
<evidence type="ECO:0000256" key="13">
    <source>
        <dbReference type="SAM" id="SignalP"/>
    </source>
</evidence>
<dbReference type="InterPro" id="IPR008969">
    <property type="entry name" value="CarboxyPept-like_regulatory"/>
</dbReference>
<keyword evidence="10" id="KW-0482">Metalloprotease</keyword>
<dbReference type="RefSeq" id="WP_189078280.1">
    <property type="nucleotide sequence ID" value="NZ_BMMX01000003.1"/>
</dbReference>
<dbReference type="InterPro" id="IPR008979">
    <property type="entry name" value="Galactose-bd-like_sf"/>
</dbReference>
<reference evidence="15" key="1">
    <citation type="journal article" date="2014" name="Int. J. Syst. Evol. Microbiol.">
        <title>Complete genome sequence of Corynebacterium casei LMG S-19264T (=DSM 44701T), isolated from a smear-ripened cheese.</title>
        <authorList>
            <consortium name="US DOE Joint Genome Institute (JGI-PGF)"/>
            <person name="Walter F."/>
            <person name="Albersmeier A."/>
            <person name="Kalinowski J."/>
            <person name="Ruckert C."/>
        </authorList>
    </citation>
    <scope>NUCLEOTIDE SEQUENCE</scope>
    <source>
        <strain evidence="15">CGMCC 4.7299</strain>
    </source>
</reference>
<evidence type="ECO:0000256" key="7">
    <source>
        <dbReference type="ARBA" id="ARBA00022729"/>
    </source>
</evidence>
<organism evidence="15 16">
    <name type="scientific">Mangrovihabitans endophyticus</name>
    <dbReference type="NCBI Taxonomy" id="1751298"/>
    <lineage>
        <taxon>Bacteria</taxon>
        <taxon>Bacillati</taxon>
        <taxon>Actinomycetota</taxon>
        <taxon>Actinomycetes</taxon>
        <taxon>Micromonosporales</taxon>
        <taxon>Micromonosporaceae</taxon>
        <taxon>Mangrovihabitans</taxon>
    </lineage>
</organism>
<gene>
    <name evidence="15" type="ORF">GCM10012284_14320</name>
</gene>
<evidence type="ECO:0000256" key="4">
    <source>
        <dbReference type="ARBA" id="ARBA00022525"/>
    </source>
</evidence>
<dbReference type="Gene3D" id="2.60.40.1120">
    <property type="entry name" value="Carboxypeptidase-like, regulatory domain"/>
    <property type="match status" value="1"/>
</dbReference>
<keyword evidence="4" id="KW-0964">Secreted</keyword>
<evidence type="ECO:0000256" key="3">
    <source>
        <dbReference type="ARBA" id="ARBA00006006"/>
    </source>
</evidence>
<dbReference type="PROSITE" id="PS51318">
    <property type="entry name" value="TAT"/>
    <property type="match status" value="1"/>
</dbReference>
<dbReference type="GO" id="GO:0008270">
    <property type="term" value="F:zinc ion binding"/>
    <property type="evidence" value="ECO:0007669"/>
    <property type="project" value="InterPro"/>
</dbReference>
<dbReference type="InterPro" id="IPR000421">
    <property type="entry name" value="FA58C"/>
</dbReference>
<dbReference type="PANTHER" id="PTHR33478">
    <property type="entry name" value="EXTRACELLULAR METALLOPROTEINASE MEP"/>
    <property type="match status" value="1"/>
</dbReference>
<dbReference type="Proteomes" id="UP000656042">
    <property type="component" value="Unassembled WGS sequence"/>
</dbReference>
<dbReference type="PROSITE" id="PS50022">
    <property type="entry name" value="FA58C_3"/>
    <property type="match status" value="1"/>
</dbReference>
<evidence type="ECO:0000256" key="8">
    <source>
        <dbReference type="ARBA" id="ARBA00022801"/>
    </source>
</evidence>
<keyword evidence="5" id="KW-0645">Protease</keyword>
<protein>
    <recommendedName>
        <fullName evidence="14">F5/8 type C domain-containing protein</fullName>
    </recommendedName>
</protein>
<evidence type="ECO:0000256" key="10">
    <source>
        <dbReference type="ARBA" id="ARBA00023049"/>
    </source>
</evidence>
<feature type="compositionally biased region" description="Polar residues" evidence="12">
    <location>
        <begin position="687"/>
        <end position="696"/>
    </location>
</feature>
<keyword evidence="6" id="KW-0479">Metal-binding</keyword>
<dbReference type="EMBL" id="BMMX01000003">
    <property type="protein sequence ID" value="GGK81418.1"/>
    <property type="molecule type" value="Genomic_DNA"/>
</dbReference>
<evidence type="ECO:0000256" key="9">
    <source>
        <dbReference type="ARBA" id="ARBA00022833"/>
    </source>
</evidence>